<comment type="caution">
    <text evidence="1">The sequence shown here is derived from an EMBL/GenBank/DDBJ whole genome shotgun (WGS) entry which is preliminary data.</text>
</comment>
<sequence length="81" mass="9184">MTDKPPIGLTPRHIHNSQRLSAIKEAMDRYIEVSKPIPAEWIGEYMDLVKTVYGDNSEINLSRVVKFLSGEDVELDLKGNL</sequence>
<organism evidence="1 2">
    <name type="scientific">Carnobacterium maltaromaticum</name>
    <name type="common">Carnobacterium piscicola</name>
    <dbReference type="NCBI Taxonomy" id="2751"/>
    <lineage>
        <taxon>Bacteria</taxon>
        <taxon>Bacillati</taxon>
        <taxon>Bacillota</taxon>
        <taxon>Bacilli</taxon>
        <taxon>Lactobacillales</taxon>
        <taxon>Carnobacteriaceae</taxon>
        <taxon>Carnobacterium</taxon>
    </lineage>
</organism>
<dbReference type="AlphaFoldDB" id="A0AAW9JZM8"/>
<proteinExistence type="predicted"/>
<dbReference type="Proteomes" id="UP001290462">
    <property type="component" value="Unassembled WGS sequence"/>
</dbReference>
<evidence type="ECO:0000313" key="1">
    <source>
        <dbReference type="EMBL" id="MDZ5760764.1"/>
    </source>
</evidence>
<reference evidence="1" key="1">
    <citation type="submission" date="2023-08" db="EMBL/GenBank/DDBJ databases">
        <title>Genomic characterization of piscicolin 126 produced by Carnobacterium maltaromaticum CM22 strain isolated from salmon (Salmo salar).</title>
        <authorList>
            <person name="Gonzalez-Gragera E."/>
            <person name="Garcia-Lopez J.D."/>
            <person name="Teso-Perez C."/>
            <person name="Gimenez-Hernandez I."/>
            <person name="Peralta-Sanchez J.M."/>
            <person name="Valdivia E."/>
            <person name="Montalban-Lopez M."/>
            <person name="Martin-Platero A.M."/>
            <person name="Banos A."/>
            <person name="Martinez-Bueno M."/>
        </authorList>
    </citation>
    <scope>NUCLEOTIDE SEQUENCE</scope>
    <source>
        <strain evidence="1">CM22</strain>
    </source>
</reference>
<gene>
    <name evidence="1" type="ORF">RAK27_19145</name>
</gene>
<accession>A0AAW9JZM8</accession>
<dbReference type="EMBL" id="JAVBVO010000028">
    <property type="protein sequence ID" value="MDZ5760764.1"/>
    <property type="molecule type" value="Genomic_DNA"/>
</dbReference>
<dbReference type="RefSeq" id="WP_322809915.1">
    <property type="nucleotide sequence ID" value="NZ_JAVBVO010000028.1"/>
</dbReference>
<protein>
    <submittedName>
        <fullName evidence="1">Uncharacterized protein</fullName>
    </submittedName>
</protein>
<evidence type="ECO:0000313" key="2">
    <source>
        <dbReference type="Proteomes" id="UP001290462"/>
    </source>
</evidence>
<name>A0AAW9JZM8_CARML</name>